<dbReference type="PANTHER" id="PTHR42058">
    <property type="entry name" value="G_PROTEIN_RECEP_F2_4 DOMAIN-CONTAINING PROTEIN"/>
    <property type="match status" value="1"/>
</dbReference>
<dbReference type="GO" id="GO:0007166">
    <property type="term" value="P:cell surface receptor signaling pathway"/>
    <property type="evidence" value="ECO:0007669"/>
    <property type="project" value="InterPro"/>
</dbReference>
<dbReference type="OrthoDB" id="26203at2759"/>
<feature type="compositionally biased region" description="Pro residues" evidence="5">
    <location>
        <begin position="521"/>
        <end position="532"/>
    </location>
</feature>
<feature type="transmembrane region" description="Helical" evidence="6">
    <location>
        <begin position="294"/>
        <end position="317"/>
    </location>
</feature>
<keyword evidence="4 6" id="KW-0472">Membrane</keyword>
<dbReference type="InterPro" id="IPR017981">
    <property type="entry name" value="GPCR_2-like_7TM"/>
</dbReference>
<keyword evidence="3 6" id="KW-1133">Transmembrane helix</keyword>
<evidence type="ECO:0000256" key="4">
    <source>
        <dbReference type="ARBA" id="ARBA00023136"/>
    </source>
</evidence>
<dbReference type="Gene3D" id="1.20.1070.10">
    <property type="entry name" value="Rhodopsin 7-helix transmembrane proteins"/>
    <property type="match status" value="1"/>
</dbReference>
<feature type="region of interest" description="Disordered" evidence="5">
    <location>
        <begin position="501"/>
        <end position="574"/>
    </location>
</feature>
<reference evidence="8 9" key="1">
    <citation type="journal article" date="2018" name="Nat. Ecol. Evol.">
        <title>Pezizomycetes genomes reveal the molecular basis of ectomycorrhizal truffle lifestyle.</title>
        <authorList>
            <person name="Murat C."/>
            <person name="Payen T."/>
            <person name="Noel B."/>
            <person name="Kuo A."/>
            <person name="Morin E."/>
            <person name="Chen J."/>
            <person name="Kohler A."/>
            <person name="Krizsan K."/>
            <person name="Balestrini R."/>
            <person name="Da Silva C."/>
            <person name="Montanini B."/>
            <person name="Hainaut M."/>
            <person name="Levati E."/>
            <person name="Barry K.W."/>
            <person name="Belfiori B."/>
            <person name="Cichocki N."/>
            <person name="Clum A."/>
            <person name="Dockter R.B."/>
            <person name="Fauchery L."/>
            <person name="Guy J."/>
            <person name="Iotti M."/>
            <person name="Le Tacon F."/>
            <person name="Lindquist E.A."/>
            <person name="Lipzen A."/>
            <person name="Malagnac F."/>
            <person name="Mello A."/>
            <person name="Molinier V."/>
            <person name="Miyauchi S."/>
            <person name="Poulain J."/>
            <person name="Riccioni C."/>
            <person name="Rubini A."/>
            <person name="Sitrit Y."/>
            <person name="Splivallo R."/>
            <person name="Traeger S."/>
            <person name="Wang M."/>
            <person name="Zifcakova L."/>
            <person name="Wipf D."/>
            <person name="Zambonelli A."/>
            <person name="Paolocci F."/>
            <person name="Nowrousian M."/>
            <person name="Ottonello S."/>
            <person name="Baldrian P."/>
            <person name="Spatafora J.W."/>
            <person name="Henrissat B."/>
            <person name="Nagy L.G."/>
            <person name="Aury J.M."/>
            <person name="Wincker P."/>
            <person name="Grigoriev I.V."/>
            <person name="Bonfante P."/>
            <person name="Martin F.M."/>
        </authorList>
    </citation>
    <scope>NUCLEOTIDE SEQUENCE [LARGE SCALE GENOMIC DNA]</scope>
    <source>
        <strain evidence="8 9">RN42</strain>
    </source>
</reference>
<proteinExistence type="predicted"/>
<feature type="compositionally biased region" description="Basic and acidic residues" evidence="5">
    <location>
        <begin position="501"/>
        <end position="511"/>
    </location>
</feature>
<accession>A0A3N4IVG6</accession>
<dbReference type="EMBL" id="ML119645">
    <property type="protein sequence ID" value="RPA88291.1"/>
    <property type="molecule type" value="Genomic_DNA"/>
</dbReference>
<protein>
    <recommendedName>
        <fullName evidence="7">G-protein coupled receptors family 2 profile 2 domain-containing protein</fullName>
    </recommendedName>
</protein>
<keyword evidence="9" id="KW-1185">Reference proteome</keyword>
<evidence type="ECO:0000256" key="3">
    <source>
        <dbReference type="ARBA" id="ARBA00022989"/>
    </source>
</evidence>
<evidence type="ECO:0000259" key="7">
    <source>
        <dbReference type="PROSITE" id="PS50261"/>
    </source>
</evidence>
<dbReference type="PANTHER" id="PTHR42058:SF1">
    <property type="entry name" value="G-PROTEIN COUPLED RECEPTORS FAMILY 2 PROFILE 2 DOMAIN-CONTAINING PROTEIN"/>
    <property type="match status" value="1"/>
</dbReference>
<evidence type="ECO:0000256" key="6">
    <source>
        <dbReference type="SAM" id="Phobius"/>
    </source>
</evidence>
<organism evidence="8 9">
    <name type="scientific">Ascobolus immersus RN42</name>
    <dbReference type="NCBI Taxonomy" id="1160509"/>
    <lineage>
        <taxon>Eukaryota</taxon>
        <taxon>Fungi</taxon>
        <taxon>Dikarya</taxon>
        <taxon>Ascomycota</taxon>
        <taxon>Pezizomycotina</taxon>
        <taxon>Pezizomycetes</taxon>
        <taxon>Pezizales</taxon>
        <taxon>Ascobolaceae</taxon>
        <taxon>Ascobolus</taxon>
    </lineage>
</organism>
<feature type="transmembrane region" description="Helical" evidence="6">
    <location>
        <begin position="96"/>
        <end position="117"/>
    </location>
</feature>
<sequence length="574" mass="62961">MSAPNPCPPPFLLQTNFPATGGDVVGRFCAPFPTDNPLLPEISCCLRCPTENWFYSDRISSLFVGAEVVAIVGVVCSGLLLLSYAVLPVEYTHRHYLSVSLVAACFLMTFALVIPLLSQGPQCYDTITPHNMYSSMSCAFSGALIAGGGWAAVTWGFIRTLSVHLQICWKVTPGKMFLWGSQLFGWGLSIVFVALPLSLTGVSYRFGGSCHLRSENSLATFWGPLLGVASSSIVLQAITVGYCIKVYIQSLLVDNAGTETTTTDGATMTNASSMRTLTPRQAFRRIKRVLAMQWRGISVVILMLTDVIFLGIIFVSFNTLTEKTPENVRKAKPWIECLIIAYKTGGDKNQCLDKANDLVIPEATAMAMLYLLSLNGIWAMLLLGRPQILVGWYRLFKRVFSKKVDGDEFVSYNAAHPEGLSTYEMLGSTNGKLGPNYLKGNLKDTEAGLKSQFDIGSPQGVDKGYESSLYESKPYRNQYPLKTRFSAGSLHSSSVESVPKEVVKAPPRVEQRPYPIATYSPPQPTYPSPVTPQDPEDDRYVSVYGSSNYGMSAPNGEDVPIHGLRHPPPVRRNF</sequence>
<evidence type="ECO:0000313" key="8">
    <source>
        <dbReference type="EMBL" id="RPA88291.1"/>
    </source>
</evidence>
<evidence type="ECO:0000256" key="5">
    <source>
        <dbReference type="SAM" id="MobiDB-lite"/>
    </source>
</evidence>
<dbReference type="AlphaFoldDB" id="A0A3N4IVG6"/>
<feature type="transmembrane region" description="Helical" evidence="6">
    <location>
        <begin position="62"/>
        <end position="84"/>
    </location>
</feature>
<name>A0A3N4IVG6_ASCIM</name>
<dbReference type="GO" id="GO:0004930">
    <property type="term" value="F:G protein-coupled receptor activity"/>
    <property type="evidence" value="ECO:0007669"/>
    <property type="project" value="InterPro"/>
</dbReference>
<feature type="transmembrane region" description="Helical" evidence="6">
    <location>
        <begin position="219"/>
        <end position="244"/>
    </location>
</feature>
<feature type="compositionally biased region" description="Basic residues" evidence="5">
    <location>
        <begin position="563"/>
        <end position="574"/>
    </location>
</feature>
<gene>
    <name evidence="8" type="ORF">BJ508DRAFT_5290</name>
</gene>
<feature type="domain" description="G-protein coupled receptors family 2 profile 2" evidence="7">
    <location>
        <begin position="59"/>
        <end position="235"/>
    </location>
</feature>
<dbReference type="InterPro" id="IPR053247">
    <property type="entry name" value="GPCR_GPR1/git3-like"/>
</dbReference>
<evidence type="ECO:0000256" key="1">
    <source>
        <dbReference type="ARBA" id="ARBA00004141"/>
    </source>
</evidence>
<feature type="transmembrane region" description="Helical" evidence="6">
    <location>
        <begin position="132"/>
        <end position="157"/>
    </location>
</feature>
<keyword evidence="2 6" id="KW-0812">Transmembrane</keyword>
<dbReference type="STRING" id="1160509.A0A3N4IVG6"/>
<dbReference type="Pfam" id="PF00002">
    <property type="entry name" value="7tm_2"/>
    <property type="match status" value="1"/>
</dbReference>
<dbReference type="GO" id="GO:0016020">
    <property type="term" value="C:membrane"/>
    <property type="evidence" value="ECO:0007669"/>
    <property type="project" value="UniProtKB-SubCell"/>
</dbReference>
<evidence type="ECO:0000313" key="9">
    <source>
        <dbReference type="Proteomes" id="UP000275078"/>
    </source>
</evidence>
<evidence type="ECO:0000256" key="2">
    <source>
        <dbReference type="ARBA" id="ARBA00022692"/>
    </source>
</evidence>
<comment type="subcellular location">
    <subcellularLocation>
        <location evidence="1">Membrane</location>
        <topology evidence="1">Multi-pass membrane protein</topology>
    </subcellularLocation>
</comment>
<dbReference type="InterPro" id="IPR000832">
    <property type="entry name" value="GPCR_2_secretin-like"/>
</dbReference>
<feature type="transmembrane region" description="Helical" evidence="6">
    <location>
        <begin position="177"/>
        <end position="199"/>
    </location>
</feature>
<dbReference type="Proteomes" id="UP000275078">
    <property type="component" value="Unassembled WGS sequence"/>
</dbReference>
<feature type="transmembrane region" description="Helical" evidence="6">
    <location>
        <begin position="363"/>
        <end position="384"/>
    </location>
</feature>
<dbReference type="PROSITE" id="PS50261">
    <property type="entry name" value="G_PROTEIN_RECEP_F2_4"/>
    <property type="match status" value="1"/>
</dbReference>